<keyword evidence="4" id="KW-1185">Reference proteome</keyword>
<dbReference type="CDD" id="cd07817">
    <property type="entry name" value="SRPBCC_8"/>
    <property type="match status" value="1"/>
</dbReference>
<dbReference type="SUPFAM" id="SSF55961">
    <property type="entry name" value="Bet v1-like"/>
    <property type="match status" value="1"/>
</dbReference>
<dbReference type="Proteomes" id="UP001595859">
    <property type="component" value="Unassembled WGS sequence"/>
</dbReference>
<feature type="compositionally biased region" description="Low complexity" evidence="1">
    <location>
        <begin position="1"/>
        <end position="12"/>
    </location>
</feature>
<feature type="compositionally biased region" description="Basic and acidic residues" evidence="1">
    <location>
        <begin position="300"/>
        <end position="313"/>
    </location>
</feature>
<evidence type="ECO:0000256" key="1">
    <source>
        <dbReference type="SAM" id="MobiDB-lite"/>
    </source>
</evidence>
<feature type="compositionally biased region" description="Polar residues" evidence="1">
    <location>
        <begin position="44"/>
        <end position="58"/>
    </location>
</feature>
<dbReference type="Pfam" id="PF03364">
    <property type="entry name" value="Polyketide_cyc"/>
    <property type="match status" value="1"/>
</dbReference>
<evidence type="ECO:0000313" key="3">
    <source>
        <dbReference type="EMBL" id="MFC4853031.1"/>
    </source>
</evidence>
<dbReference type="PANTHER" id="PTHR33824:SF7">
    <property type="entry name" value="POLYKETIDE CYCLASE_DEHYDRASE AND LIPID TRANSPORT SUPERFAMILY PROTEIN"/>
    <property type="match status" value="1"/>
</dbReference>
<dbReference type="Gene3D" id="3.30.530.20">
    <property type="match status" value="1"/>
</dbReference>
<proteinExistence type="predicted"/>
<feature type="region of interest" description="Disordered" evidence="1">
    <location>
        <begin position="1"/>
        <end position="32"/>
    </location>
</feature>
<dbReference type="RefSeq" id="WP_378054976.1">
    <property type="nucleotide sequence ID" value="NZ_JBHSIS010000002.1"/>
</dbReference>
<dbReference type="PANTHER" id="PTHR33824">
    <property type="entry name" value="POLYKETIDE CYCLASE/DEHYDRASE AND LIPID TRANSPORT SUPERFAMILY PROTEIN"/>
    <property type="match status" value="1"/>
</dbReference>
<feature type="region of interest" description="Disordered" evidence="1">
    <location>
        <begin position="44"/>
        <end position="74"/>
    </location>
</feature>
<dbReference type="InterPro" id="IPR047137">
    <property type="entry name" value="ORF3"/>
</dbReference>
<sequence>MVADTAAKTGKNTAKKAKDTTGTVSGGASPLADSVRRLAQTVTTRAATSLTDKVSSTAGRLGEYGTGGGGPGLLSAVTGKEPGAGRKAATGAVKGALSGVAEGIKDKISGALGGGGNDKIKVTNIVEHIDVGVPVDLAYDQWTRFTDFPGFLKKVEHVEQVSDEKLRWKAQIFWSHRSWESTIVEQVPDERIVWRSEGHKGHVDGAVTFHELAPDLTRVLLVLEYHPQGLFERTGNLWRAQGRRARLELKHFQRHVMTRTLLHPDDVEGWRGEIHDGRVVERAEDREPVDDTEAGDEEPREEREREGAAADGK</sequence>
<comment type="caution">
    <text evidence="3">The sequence shown here is derived from an EMBL/GenBank/DDBJ whole genome shotgun (WGS) entry which is preliminary data.</text>
</comment>
<organism evidence="3 4">
    <name type="scientific">Actinophytocola glycyrrhizae</name>
    <dbReference type="NCBI Taxonomy" id="2044873"/>
    <lineage>
        <taxon>Bacteria</taxon>
        <taxon>Bacillati</taxon>
        <taxon>Actinomycetota</taxon>
        <taxon>Actinomycetes</taxon>
        <taxon>Pseudonocardiales</taxon>
        <taxon>Pseudonocardiaceae</taxon>
    </lineage>
</organism>
<evidence type="ECO:0000313" key="4">
    <source>
        <dbReference type="Proteomes" id="UP001595859"/>
    </source>
</evidence>
<feature type="region of interest" description="Disordered" evidence="1">
    <location>
        <begin position="276"/>
        <end position="313"/>
    </location>
</feature>
<feature type="domain" description="Coenzyme Q-binding protein COQ10 START" evidence="2">
    <location>
        <begin position="131"/>
        <end position="252"/>
    </location>
</feature>
<dbReference type="InterPro" id="IPR005031">
    <property type="entry name" value="COQ10_START"/>
</dbReference>
<gene>
    <name evidence="3" type="ORF">ACFPCV_05920</name>
</gene>
<name>A0ABV9RX19_9PSEU</name>
<accession>A0ABV9RX19</accession>
<dbReference type="InterPro" id="IPR023393">
    <property type="entry name" value="START-like_dom_sf"/>
</dbReference>
<reference evidence="4" key="1">
    <citation type="journal article" date="2019" name="Int. J. Syst. Evol. Microbiol.">
        <title>The Global Catalogue of Microorganisms (GCM) 10K type strain sequencing project: providing services to taxonomists for standard genome sequencing and annotation.</title>
        <authorList>
            <consortium name="The Broad Institute Genomics Platform"/>
            <consortium name="The Broad Institute Genome Sequencing Center for Infectious Disease"/>
            <person name="Wu L."/>
            <person name="Ma J."/>
        </authorList>
    </citation>
    <scope>NUCLEOTIDE SEQUENCE [LARGE SCALE GENOMIC DNA]</scope>
    <source>
        <strain evidence="4">ZS-22-S1</strain>
    </source>
</reference>
<evidence type="ECO:0000259" key="2">
    <source>
        <dbReference type="Pfam" id="PF03364"/>
    </source>
</evidence>
<feature type="compositionally biased region" description="Basic and acidic residues" evidence="1">
    <location>
        <begin position="276"/>
        <end position="286"/>
    </location>
</feature>
<feature type="compositionally biased region" description="Gly residues" evidence="1">
    <location>
        <begin position="62"/>
        <end position="72"/>
    </location>
</feature>
<feature type="compositionally biased region" description="Acidic residues" evidence="1">
    <location>
        <begin position="287"/>
        <end position="299"/>
    </location>
</feature>
<protein>
    <submittedName>
        <fullName evidence="3">SRPBCC family protein</fullName>
    </submittedName>
</protein>
<dbReference type="EMBL" id="JBHSIS010000002">
    <property type="protein sequence ID" value="MFC4853031.1"/>
    <property type="molecule type" value="Genomic_DNA"/>
</dbReference>